<dbReference type="Gene3D" id="1.20.120.50">
    <property type="entry name" value="Hemerythrin-like"/>
    <property type="match status" value="1"/>
</dbReference>
<dbReference type="SUPFAM" id="SSF47188">
    <property type="entry name" value="Hemerythrin-like"/>
    <property type="match status" value="1"/>
</dbReference>
<dbReference type="NCBIfam" id="TIGR02481">
    <property type="entry name" value="hemeryth_dom"/>
    <property type="match status" value="1"/>
</dbReference>
<protein>
    <submittedName>
        <fullName evidence="6">Hemerythrin</fullName>
    </submittedName>
</protein>
<dbReference type="InterPro" id="IPR035938">
    <property type="entry name" value="Hemerythrin-like_sf"/>
</dbReference>
<dbReference type="InterPro" id="IPR050669">
    <property type="entry name" value="Hemerythrin"/>
</dbReference>
<reference evidence="6 7" key="1">
    <citation type="submission" date="2018-09" db="EMBL/GenBank/DDBJ databases">
        <authorList>
            <person name="Zhu H."/>
        </authorList>
    </citation>
    <scope>NUCLEOTIDE SEQUENCE [LARGE SCALE GENOMIC DNA]</scope>
    <source>
        <strain evidence="6 7">K1S02-61</strain>
    </source>
</reference>
<evidence type="ECO:0000313" key="7">
    <source>
        <dbReference type="Proteomes" id="UP000284006"/>
    </source>
</evidence>
<feature type="domain" description="Hemerythrin-like" evidence="5">
    <location>
        <begin position="20"/>
        <end position="126"/>
    </location>
</feature>
<keyword evidence="2" id="KW-0813">Transport</keyword>
<dbReference type="PANTHER" id="PTHR37164">
    <property type="entry name" value="BACTERIOHEMERYTHRIN"/>
    <property type="match status" value="1"/>
</dbReference>
<evidence type="ECO:0000313" key="6">
    <source>
        <dbReference type="EMBL" id="RJG18829.1"/>
    </source>
</evidence>
<dbReference type="InterPro" id="IPR012827">
    <property type="entry name" value="Hemerythrin_metal-bd"/>
</dbReference>
<dbReference type="InterPro" id="IPR016131">
    <property type="entry name" value="Haemerythrin_Fe_BS"/>
</dbReference>
<evidence type="ECO:0000256" key="3">
    <source>
        <dbReference type="ARBA" id="ARBA00022723"/>
    </source>
</evidence>
<name>A0A418Y0L8_9BURK</name>
<sequence>MTAPATTGQIHWADTFLLGHEEMDDVHHEFVTLLGQLQGAPQAELAARLDALAVHTRTHFEMENKWMLETDFPPRDCHIDEHAAVLKSIDEVRARVALDDYADVASLAAALADWFPGHADYLDSALAQWMCKRRFGGKPVVVRRGLDLS</sequence>
<dbReference type="RefSeq" id="WP_119810558.1">
    <property type="nucleotide sequence ID" value="NZ_QYUP01000092.1"/>
</dbReference>
<dbReference type="GO" id="GO:0005344">
    <property type="term" value="F:oxygen carrier activity"/>
    <property type="evidence" value="ECO:0007669"/>
    <property type="project" value="UniProtKB-KW"/>
</dbReference>
<accession>A0A418Y0L8</accession>
<dbReference type="CDD" id="cd12107">
    <property type="entry name" value="Hemerythrin"/>
    <property type="match status" value="1"/>
</dbReference>
<evidence type="ECO:0000259" key="5">
    <source>
        <dbReference type="Pfam" id="PF01814"/>
    </source>
</evidence>
<keyword evidence="7" id="KW-1185">Reference proteome</keyword>
<evidence type="ECO:0000256" key="2">
    <source>
        <dbReference type="ARBA" id="ARBA00022621"/>
    </source>
</evidence>
<dbReference type="InterPro" id="IPR012312">
    <property type="entry name" value="Hemerythrin-like"/>
</dbReference>
<comment type="similarity">
    <text evidence="1">Belongs to the hemerythrin family.</text>
</comment>
<keyword evidence="2" id="KW-0561">Oxygen transport</keyword>
<dbReference type="Pfam" id="PF01814">
    <property type="entry name" value="Hemerythrin"/>
    <property type="match status" value="1"/>
</dbReference>
<gene>
    <name evidence="6" type="ORF">D3872_09580</name>
</gene>
<keyword evidence="4" id="KW-0408">Iron</keyword>
<comment type="caution">
    <text evidence="6">The sequence shown here is derived from an EMBL/GenBank/DDBJ whole genome shotgun (WGS) entry which is preliminary data.</text>
</comment>
<dbReference type="GO" id="GO:0046872">
    <property type="term" value="F:metal ion binding"/>
    <property type="evidence" value="ECO:0007669"/>
    <property type="project" value="UniProtKB-KW"/>
</dbReference>
<dbReference type="Proteomes" id="UP000284006">
    <property type="component" value="Unassembled WGS sequence"/>
</dbReference>
<dbReference type="EMBL" id="QYUP01000092">
    <property type="protein sequence ID" value="RJG18829.1"/>
    <property type="molecule type" value="Genomic_DNA"/>
</dbReference>
<dbReference type="AlphaFoldDB" id="A0A418Y0L8"/>
<dbReference type="PROSITE" id="PS00550">
    <property type="entry name" value="HEMERYTHRINS"/>
    <property type="match status" value="1"/>
</dbReference>
<evidence type="ECO:0000256" key="4">
    <source>
        <dbReference type="ARBA" id="ARBA00023004"/>
    </source>
</evidence>
<proteinExistence type="inferred from homology"/>
<dbReference type="PANTHER" id="PTHR37164:SF1">
    <property type="entry name" value="BACTERIOHEMERYTHRIN"/>
    <property type="match status" value="1"/>
</dbReference>
<dbReference type="OrthoDB" id="5296936at2"/>
<keyword evidence="3" id="KW-0479">Metal-binding</keyword>
<evidence type="ECO:0000256" key="1">
    <source>
        <dbReference type="ARBA" id="ARBA00010587"/>
    </source>
</evidence>
<organism evidence="6 7">
    <name type="scientific">Massilia cavernae</name>
    <dbReference type="NCBI Taxonomy" id="2320864"/>
    <lineage>
        <taxon>Bacteria</taxon>
        <taxon>Pseudomonadati</taxon>
        <taxon>Pseudomonadota</taxon>
        <taxon>Betaproteobacteria</taxon>
        <taxon>Burkholderiales</taxon>
        <taxon>Oxalobacteraceae</taxon>
        <taxon>Telluria group</taxon>
        <taxon>Massilia</taxon>
    </lineage>
</organism>